<name>A0A067QSJ8_ZOONE</name>
<evidence type="ECO:0000313" key="1">
    <source>
        <dbReference type="EMBL" id="KDR12841.1"/>
    </source>
</evidence>
<sequence>MVHSLIEAAEQNNFLLDAVLVISYYSKVPACAETPKEIKTRLNKVERLAGEVNIKFNPAKPFSLHLSTQENDEYIRSLCDGEFDEFLAIPGGFQITRDTRKPARLMKAANKIL</sequence>
<accession>A0A067QSJ8</accession>
<dbReference type="AlphaFoldDB" id="A0A067QSJ8"/>
<proteinExistence type="predicted"/>
<reference evidence="1 2" key="1">
    <citation type="journal article" date="2014" name="Nat. Commun.">
        <title>Molecular traces of alternative social organization in a termite genome.</title>
        <authorList>
            <person name="Terrapon N."/>
            <person name="Li C."/>
            <person name="Robertson H.M."/>
            <person name="Ji L."/>
            <person name="Meng X."/>
            <person name="Booth W."/>
            <person name="Chen Z."/>
            <person name="Childers C.P."/>
            <person name="Glastad K.M."/>
            <person name="Gokhale K."/>
            <person name="Gowin J."/>
            <person name="Gronenberg W."/>
            <person name="Hermansen R.A."/>
            <person name="Hu H."/>
            <person name="Hunt B.G."/>
            <person name="Huylmans A.K."/>
            <person name="Khalil S.M."/>
            <person name="Mitchell R.D."/>
            <person name="Munoz-Torres M.C."/>
            <person name="Mustard J.A."/>
            <person name="Pan H."/>
            <person name="Reese J.T."/>
            <person name="Scharf M.E."/>
            <person name="Sun F."/>
            <person name="Vogel H."/>
            <person name="Xiao J."/>
            <person name="Yang W."/>
            <person name="Yang Z."/>
            <person name="Yang Z."/>
            <person name="Zhou J."/>
            <person name="Zhu J."/>
            <person name="Brent C.S."/>
            <person name="Elsik C.G."/>
            <person name="Goodisman M.A."/>
            <person name="Liberles D.A."/>
            <person name="Roe R.M."/>
            <person name="Vargo E.L."/>
            <person name="Vilcinskas A."/>
            <person name="Wang J."/>
            <person name="Bornberg-Bauer E."/>
            <person name="Korb J."/>
            <person name="Zhang G."/>
            <person name="Liebig J."/>
        </authorList>
    </citation>
    <scope>NUCLEOTIDE SEQUENCE [LARGE SCALE GENOMIC DNA]</scope>
    <source>
        <tissue evidence="1">Whole organism</tissue>
    </source>
</reference>
<keyword evidence="2" id="KW-1185">Reference proteome</keyword>
<organism evidence="1 2">
    <name type="scientific">Zootermopsis nevadensis</name>
    <name type="common">Dampwood termite</name>
    <dbReference type="NCBI Taxonomy" id="136037"/>
    <lineage>
        <taxon>Eukaryota</taxon>
        <taxon>Metazoa</taxon>
        <taxon>Ecdysozoa</taxon>
        <taxon>Arthropoda</taxon>
        <taxon>Hexapoda</taxon>
        <taxon>Insecta</taxon>
        <taxon>Pterygota</taxon>
        <taxon>Neoptera</taxon>
        <taxon>Polyneoptera</taxon>
        <taxon>Dictyoptera</taxon>
        <taxon>Blattodea</taxon>
        <taxon>Blattoidea</taxon>
        <taxon>Termitoidae</taxon>
        <taxon>Termopsidae</taxon>
        <taxon>Zootermopsis</taxon>
    </lineage>
</organism>
<dbReference type="EMBL" id="KK852985">
    <property type="protein sequence ID" value="KDR12841.1"/>
    <property type="molecule type" value="Genomic_DNA"/>
</dbReference>
<dbReference type="Proteomes" id="UP000027135">
    <property type="component" value="Unassembled WGS sequence"/>
</dbReference>
<protein>
    <submittedName>
        <fullName evidence="1">Uncharacterized protein</fullName>
    </submittedName>
</protein>
<dbReference type="InParanoid" id="A0A067QSJ8"/>
<gene>
    <name evidence="1" type="ORF">L798_13264</name>
</gene>
<evidence type="ECO:0000313" key="2">
    <source>
        <dbReference type="Proteomes" id="UP000027135"/>
    </source>
</evidence>